<organism evidence="10 11">
    <name type="scientific">Exaiptasia diaphana</name>
    <name type="common">Tropical sea anemone</name>
    <name type="synonym">Aiptasia pulchella</name>
    <dbReference type="NCBI Taxonomy" id="2652724"/>
    <lineage>
        <taxon>Eukaryota</taxon>
        <taxon>Metazoa</taxon>
        <taxon>Cnidaria</taxon>
        <taxon>Anthozoa</taxon>
        <taxon>Hexacorallia</taxon>
        <taxon>Actiniaria</taxon>
        <taxon>Aiptasiidae</taxon>
        <taxon>Exaiptasia</taxon>
    </lineage>
</organism>
<protein>
    <recommendedName>
        <fullName evidence="9">Potassium channel domain-containing protein</fullName>
    </recommendedName>
</protein>
<dbReference type="KEGG" id="epa:110250149"/>
<evidence type="ECO:0000313" key="10">
    <source>
        <dbReference type="EnsemblMetazoa" id="XP_028518307.1"/>
    </source>
</evidence>
<evidence type="ECO:0000256" key="5">
    <source>
        <dbReference type="ARBA" id="ARBA00023065"/>
    </source>
</evidence>
<dbReference type="PANTHER" id="PTHR11537:SF252">
    <property type="entry name" value="POTASSIUM VOLTAGE-GATED CHANNEL PROTEIN SHAW"/>
    <property type="match status" value="1"/>
</dbReference>
<accession>A0A913YUV2</accession>
<proteinExistence type="predicted"/>
<dbReference type="RefSeq" id="XP_028518307.1">
    <property type="nucleotide sequence ID" value="XM_028662506.1"/>
</dbReference>
<keyword evidence="5" id="KW-0406">Ion transport</keyword>
<keyword evidence="3 8" id="KW-0812">Transmembrane</keyword>
<keyword evidence="7" id="KW-0407">Ion channel</keyword>
<comment type="subcellular location">
    <subcellularLocation>
        <location evidence="1">Membrane</location>
        <topology evidence="1">Multi-pass membrane protein</topology>
    </subcellularLocation>
</comment>
<feature type="transmembrane region" description="Helical" evidence="8">
    <location>
        <begin position="203"/>
        <end position="225"/>
    </location>
</feature>
<dbReference type="GO" id="GO:0001508">
    <property type="term" value="P:action potential"/>
    <property type="evidence" value="ECO:0007669"/>
    <property type="project" value="TreeGrafter"/>
</dbReference>
<dbReference type="SUPFAM" id="SSF81324">
    <property type="entry name" value="Voltage-gated potassium channels"/>
    <property type="match status" value="1"/>
</dbReference>
<evidence type="ECO:0000256" key="3">
    <source>
        <dbReference type="ARBA" id="ARBA00022692"/>
    </source>
</evidence>
<reference evidence="10" key="1">
    <citation type="submission" date="2022-11" db="UniProtKB">
        <authorList>
            <consortium name="EnsemblMetazoa"/>
        </authorList>
    </citation>
    <scope>IDENTIFICATION</scope>
</reference>
<dbReference type="InterPro" id="IPR013099">
    <property type="entry name" value="K_chnl_dom"/>
</dbReference>
<dbReference type="GO" id="GO:0008076">
    <property type="term" value="C:voltage-gated potassium channel complex"/>
    <property type="evidence" value="ECO:0007669"/>
    <property type="project" value="InterPro"/>
</dbReference>
<dbReference type="PANTHER" id="PTHR11537">
    <property type="entry name" value="VOLTAGE-GATED POTASSIUM CHANNEL"/>
    <property type="match status" value="1"/>
</dbReference>
<evidence type="ECO:0000256" key="6">
    <source>
        <dbReference type="ARBA" id="ARBA00023136"/>
    </source>
</evidence>
<keyword evidence="11" id="KW-1185">Reference proteome</keyword>
<dbReference type="GeneID" id="110250149"/>
<dbReference type="Proteomes" id="UP000887567">
    <property type="component" value="Unplaced"/>
</dbReference>
<dbReference type="PRINTS" id="PR00169">
    <property type="entry name" value="KCHANNEL"/>
</dbReference>
<evidence type="ECO:0000256" key="4">
    <source>
        <dbReference type="ARBA" id="ARBA00022989"/>
    </source>
</evidence>
<dbReference type="AlphaFoldDB" id="A0A913YUV2"/>
<keyword evidence="6 8" id="KW-0472">Membrane</keyword>
<dbReference type="GO" id="GO:0005251">
    <property type="term" value="F:delayed rectifier potassium channel activity"/>
    <property type="evidence" value="ECO:0007669"/>
    <property type="project" value="TreeGrafter"/>
</dbReference>
<dbReference type="EnsemblMetazoa" id="XM_028662506.1">
    <property type="protein sequence ID" value="XP_028518307.1"/>
    <property type="gene ID" value="LOC110250149"/>
</dbReference>
<sequence>MSFDERCQSGYPLSMAWLPNEPYSGVTGPRTINGSKGMVAYGIFPGIINQMVQHCCPRSKIKYAKMLRAIRDADRNLKTNSYDFTYPVYVQKWKSKTYKDKPFVPVVQAPRVMLIVYDDIEARATKTSLLVNTIFSAWPFLLFILGVAMTAGLVVWMLEKVARSQEFTVKFATGAWDGFWWAVVTMTTVGYGDKAPKSIPGRLFCLLWIIVGINIVATFTALITATVTANTQPYFNINGAKIGAVDGSEEFRLGVQMGAFMIGFKHPSKMTKALKAHDIDGLLIDNYALTRFSKFFETEKTIRLESTIDHRISYGMVLPSGNTKTETCIRKYMKNYRQETFGSISKQLRPLSQRKGSQSDYSVEAAGLLFYQEGLFTDVIQYGCACVGSLVVIGLIWELAYRRHKEGFHRLLNRLRGFSSPSKGSSQIEEKLANEDLTTIERKRKELVMEHRRFQTKWIDQLSNLNSTRQK</sequence>
<dbReference type="Pfam" id="PF07885">
    <property type="entry name" value="Ion_trans_2"/>
    <property type="match status" value="1"/>
</dbReference>
<name>A0A913YUV2_EXADI</name>
<evidence type="ECO:0000256" key="1">
    <source>
        <dbReference type="ARBA" id="ARBA00004141"/>
    </source>
</evidence>
<keyword evidence="2" id="KW-0813">Transport</keyword>
<keyword evidence="4 8" id="KW-1133">Transmembrane helix</keyword>
<dbReference type="Gene3D" id="1.10.287.70">
    <property type="match status" value="1"/>
</dbReference>
<feature type="transmembrane region" description="Helical" evidence="8">
    <location>
        <begin position="137"/>
        <end position="158"/>
    </location>
</feature>
<evidence type="ECO:0000313" key="11">
    <source>
        <dbReference type="Proteomes" id="UP000887567"/>
    </source>
</evidence>
<dbReference type="OMA" id="GAWDGFW"/>
<evidence type="ECO:0000259" key="9">
    <source>
        <dbReference type="Pfam" id="PF07885"/>
    </source>
</evidence>
<feature type="domain" description="Potassium channel" evidence="9">
    <location>
        <begin position="149"/>
        <end position="228"/>
    </location>
</feature>
<evidence type="ECO:0000256" key="2">
    <source>
        <dbReference type="ARBA" id="ARBA00022448"/>
    </source>
</evidence>
<evidence type="ECO:0000256" key="8">
    <source>
        <dbReference type="SAM" id="Phobius"/>
    </source>
</evidence>
<dbReference type="InterPro" id="IPR028325">
    <property type="entry name" value="VG_K_chnl"/>
</dbReference>
<evidence type="ECO:0000256" key="7">
    <source>
        <dbReference type="ARBA" id="ARBA00023303"/>
    </source>
</evidence>
<dbReference type="OrthoDB" id="5953876at2759"/>
<feature type="transmembrane region" description="Helical" evidence="8">
    <location>
        <begin position="379"/>
        <end position="401"/>
    </location>
</feature>